<organism evidence="9 10">
    <name type="scientific">Synaphobranchus kaupii</name>
    <name type="common">Kaup's arrowtooth eel</name>
    <dbReference type="NCBI Taxonomy" id="118154"/>
    <lineage>
        <taxon>Eukaryota</taxon>
        <taxon>Metazoa</taxon>
        <taxon>Chordata</taxon>
        <taxon>Craniata</taxon>
        <taxon>Vertebrata</taxon>
        <taxon>Euteleostomi</taxon>
        <taxon>Actinopterygii</taxon>
        <taxon>Neopterygii</taxon>
        <taxon>Teleostei</taxon>
        <taxon>Anguilliformes</taxon>
        <taxon>Synaphobranchidae</taxon>
        <taxon>Synaphobranchus</taxon>
    </lineage>
</organism>
<dbReference type="Pfam" id="PF06473">
    <property type="entry name" value="FGF-BP1"/>
    <property type="match status" value="1"/>
</dbReference>
<comment type="subcellular location">
    <subcellularLocation>
        <location evidence="1">Secreted</location>
    </subcellularLocation>
</comment>
<feature type="compositionally biased region" description="Low complexity" evidence="7">
    <location>
        <begin position="147"/>
        <end position="167"/>
    </location>
</feature>
<evidence type="ECO:0000313" key="10">
    <source>
        <dbReference type="Proteomes" id="UP001152622"/>
    </source>
</evidence>
<comment type="caution">
    <text evidence="9">The sequence shown here is derived from an EMBL/GenBank/DDBJ whole genome shotgun (WGS) entry which is preliminary data.</text>
</comment>
<evidence type="ECO:0000256" key="8">
    <source>
        <dbReference type="SAM" id="SignalP"/>
    </source>
</evidence>
<dbReference type="PANTHER" id="PTHR15258:SF1">
    <property type="entry name" value="FIBROBLAST GROWTH FACTOR-BINDING PROTEIN 2"/>
    <property type="match status" value="1"/>
</dbReference>
<dbReference type="Proteomes" id="UP001152622">
    <property type="component" value="Chromosome 20"/>
</dbReference>
<sequence length="234" mass="26293">MALQLSTLLVLACCSWAVLGQNDSTKKNIWDDPIKFSTKAKDACLMHVSGQGDFTKLRISCRNQARSYYCDYQGKPNFCRAYSNNPRHYFTQIMWDLRKLPNACQGPKLLRALMCKKAPDMAHMVFVSSWPKPATPKPPAKITYERTPQQAKPATATAKPVAQKPAVNKPQPAPVKPGARAPQPKKTTPKPPRGQTTPKPTEQSGDRSVKLAQEYCWRSLQGVCAYFISWFHRN</sequence>
<evidence type="ECO:0008006" key="11">
    <source>
        <dbReference type="Google" id="ProtNLM"/>
    </source>
</evidence>
<evidence type="ECO:0000256" key="2">
    <source>
        <dbReference type="ARBA" id="ARBA00008326"/>
    </source>
</evidence>
<dbReference type="GO" id="GO:0007267">
    <property type="term" value="P:cell-cell signaling"/>
    <property type="evidence" value="ECO:0007669"/>
    <property type="project" value="TreeGrafter"/>
</dbReference>
<feature type="region of interest" description="Disordered" evidence="7">
    <location>
        <begin position="129"/>
        <end position="208"/>
    </location>
</feature>
<keyword evidence="10" id="KW-1185">Reference proteome</keyword>
<reference evidence="9" key="1">
    <citation type="journal article" date="2023" name="Science">
        <title>Genome structures resolve the early diversification of teleost fishes.</title>
        <authorList>
            <person name="Parey E."/>
            <person name="Louis A."/>
            <person name="Montfort J."/>
            <person name="Bouchez O."/>
            <person name="Roques C."/>
            <person name="Iampietro C."/>
            <person name="Lluch J."/>
            <person name="Castinel A."/>
            <person name="Donnadieu C."/>
            <person name="Desvignes T."/>
            <person name="Floi Bucao C."/>
            <person name="Jouanno E."/>
            <person name="Wen M."/>
            <person name="Mejri S."/>
            <person name="Dirks R."/>
            <person name="Jansen H."/>
            <person name="Henkel C."/>
            <person name="Chen W.J."/>
            <person name="Zahm M."/>
            <person name="Cabau C."/>
            <person name="Klopp C."/>
            <person name="Thompson A.W."/>
            <person name="Robinson-Rechavi M."/>
            <person name="Braasch I."/>
            <person name="Lecointre G."/>
            <person name="Bobe J."/>
            <person name="Postlethwait J.H."/>
            <person name="Berthelot C."/>
            <person name="Roest Crollius H."/>
            <person name="Guiguen Y."/>
        </authorList>
    </citation>
    <scope>NUCLEOTIDE SEQUENCE</scope>
    <source>
        <strain evidence="9">WJC10195</strain>
    </source>
</reference>
<dbReference type="EMBL" id="JAINUF010000020">
    <property type="protein sequence ID" value="KAJ8336337.1"/>
    <property type="molecule type" value="Genomic_DNA"/>
</dbReference>
<evidence type="ECO:0000256" key="6">
    <source>
        <dbReference type="ARBA" id="ARBA00023183"/>
    </source>
</evidence>
<dbReference type="AlphaFoldDB" id="A0A9Q1ECM6"/>
<accession>A0A9Q1ECM6</accession>
<evidence type="ECO:0000256" key="7">
    <source>
        <dbReference type="SAM" id="MobiDB-lite"/>
    </source>
</evidence>
<evidence type="ECO:0000256" key="3">
    <source>
        <dbReference type="ARBA" id="ARBA00022525"/>
    </source>
</evidence>
<proteinExistence type="inferred from homology"/>
<keyword evidence="5" id="KW-1015">Disulfide bond</keyword>
<evidence type="ECO:0000256" key="1">
    <source>
        <dbReference type="ARBA" id="ARBA00004613"/>
    </source>
</evidence>
<dbReference type="OrthoDB" id="8941648at2759"/>
<dbReference type="PANTHER" id="PTHR15258">
    <property type="entry name" value="FGF BINDING PROTEIN-RELATED"/>
    <property type="match status" value="1"/>
</dbReference>
<name>A0A9Q1ECM6_SYNKA</name>
<dbReference type="GO" id="GO:0005576">
    <property type="term" value="C:extracellular region"/>
    <property type="evidence" value="ECO:0007669"/>
    <property type="project" value="UniProtKB-SubCell"/>
</dbReference>
<keyword evidence="6" id="KW-0340">Growth factor binding</keyword>
<dbReference type="GO" id="GO:0019838">
    <property type="term" value="F:growth factor binding"/>
    <property type="evidence" value="ECO:0007669"/>
    <property type="project" value="UniProtKB-KW"/>
</dbReference>
<comment type="similarity">
    <text evidence="2">Belongs to the fibroblast growth factor-binding protein family.</text>
</comment>
<protein>
    <recommendedName>
        <fullName evidence="11">Fibroblast growth factor-binding protein 2</fullName>
    </recommendedName>
</protein>
<keyword evidence="4 8" id="KW-0732">Signal</keyword>
<evidence type="ECO:0000256" key="4">
    <source>
        <dbReference type="ARBA" id="ARBA00022729"/>
    </source>
</evidence>
<dbReference type="InterPro" id="IPR010510">
    <property type="entry name" value="FGF1-bd"/>
</dbReference>
<evidence type="ECO:0000313" key="9">
    <source>
        <dbReference type="EMBL" id="KAJ8336337.1"/>
    </source>
</evidence>
<keyword evidence="3" id="KW-0964">Secreted</keyword>
<feature type="chain" id="PRO_5040374140" description="Fibroblast growth factor-binding protein 2" evidence="8">
    <location>
        <begin position="21"/>
        <end position="234"/>
    </location>
</feature>
<evidence type="ECO:0000256" key="5">
    <source>
        <dbReference type="ARBA" id="ARBA00023157"/>
    </source>
</evidence>
<feature type="signal peptide" evidence="8">
    <location>
        <begin position="1"/>
        <end position="20"/>
    </location>
</feature>
<gene>
    <name evidence="9" type="ORF">SKAU_G00396800</name>
</gene>